<dbReference type="InterPro" id="IPR036812">
    <property type="entry name" value="NAD(P)_OxRdtase_dom_sf"/>
</dbReference>
<sequence>MVDTIQLADTGRRTTRLGFGGSSLMGSMDRRQSLRTLEWAFDAGIRHFDVAPMYGYGEAEACLGEFLSRHPGEVTVATKFGIPPAKHPGMIGTARRLVTPLVKAIPGLKKRAQRVAKSVAGPREPRDLSPQKAAASLEKSLRDLRVERIDLFLLHDATAEEVHSAALLEFLQTAKTAGKIGAFGIGTDRAHVEAIQNESPGYAQVIQCEWSVFDPTRSDAAFRIHHRSLGDNFRCLQQWLSVSPLRMKEWSTEVNQDLSDGGILSELMMRAALQMNPSGLLLFSSKNQKHISENAAFAAPSPRDKAARKLYEKVQQATDSIHAECDA</sequence>
<dbReference type="Proteomes" id="UP000182427">
    <property type="component" value="Chromosome I"/>
</dbReference>
<protein>
    <submittedName>
        <fullName evidence="2">Aldo/keto reductase family protein</fullName>
    </submittedName>
</protein>
<gene>
    <name evidence="2" type="ORF">SAMN05444167_1187</name>
</gene>
<dbReference type="AlphaFoldDB" id="A0A1G7HRZ0"/>
<organism evidence="2 3">
    <name type="scientific">Terriglobus roseus</name>
    <dbReference type="NCBI Taxonomy" id="392734"/>
    <lineage>
        <taxon>Bacteria</taxon>
        <taxon>Pseudomonadati</taxon>
        <taxon>Acidobacteriota</taxon>
        <taxon>Terriglobia</taxon>
        <taxon>Terriglobales</taxon>
        <taxon>Acidobacteriaceae</taxon>
        <taxon>Terriglobus</taxon>
    </lineage>
</organism>
<dbReference type="InterPro" id="IPR023210">
    <property type="entry name" value="NADP_OxRdtase_dom"/>
</dbReference>
<dbReference type="Gene3D" id="3.20.20.100">
    <property type="entry name" value="NADP-dependent oxidoreductase domain"/>
    <property type="match status" value="1"/>
</dbReference>
<evidence type="ECO:0000259" key="1">
    <source>
        <dbReference type="Pfam" id="PF00248"/>
    </source>
</evidence>
<evidence type="ECO:0000313" key="3">
    <source>
        <dbReference type="Proteomes" id="UP000182427"/>
    </source>
</evidence>
<dbReference type="SUPFAM" id="SSF51430">
    <property type="entry name" value="NAD(P)-linked oxidoreductase"/>
    <property type="match status" value="1"/>
</dbReference>
<dbReference type="Pfam" id="PF00248">
    <property type="entry name" value="Aldo_ket_red"/>
    <property type="match status" value="1"/>
</dbReference>
<accession>A0A1G7HRZ0</accession>
<proteinExistence type="predicted"/>
<dbReference type="RefSeq" id="WP_083344328.1">
    <property type="nucleotide sequence ID" value="NZ_LT629690.1"/>
</dbReference>
<dbReference type="InterPro" id="IPR053135">
    <property type="entry name" value="AKR2_Oxidoreductase"/>
</dbReference>
<reference evidence="2 3" key="1">
    <citation type="submission" date="2016-10" db="EMBL/GenBank/DDBJ databases">
        <authorList>
            <person name="de Groot N.N."/>
        </authorList>
    </citation>
    <scope>NUCLEOTIDE SEQUENCE [LARGE SCALE GENOMIC DNA]</scope>
    <source>
        <strain evidence="2 3">GAS232</strain>
    </source>
</reference>
<dbReference type="PANTHER" id="PTHR43312:SF1">
    <property type="entry name" value="NADP-DEPENDENT OXIDOREDUCTASE DOMAIN-CONTAINING PROTEIN"/>
    <property type="match status" value="1"/>
</dbReference>
<dbReference type="EMBL" id="LT629690">
    <property type="protein sequence ID" value="SDF03103.1"/>
    <property type="molecule type" value="Genomic_DNA"/>
</dbReference>
<dbReference type="OrthoDB" id="9768851at2"/>
<keyword evidence="3" id="KW-1185">Reference proteome</keyword>
<evidence type="ECO:0000313" key="2">
    <source>
        <dbReference type="EMBL" id="SDF03103.1"/>
    </source>
</evidence>
<name>A0A1G7HRZ0_9BACT</name>
<dbReference type="PANTHER" id="PTHR43312">
    <property type="entry name" value="D-THREO-ALDOSE 1-DEHYDROGENASE"/>
    <property type="match status" value="1"/>
</dbReference>
<feature type="domain" description="NADP-dependent oxidoreductase" evidence="1">
    <location>
        <begin position="16"/>
        <end position="214"/>
    </location>
</feature>